<protein>
    <submittedName>
        <fullName evidence="1">Uncharacterized protein</fullName>
    </submittedName>
</protein>
<dbReference type="EMBL" id="CAVMJV010000282">
    <property type="protein sequence ID" value="CAK5128814.1"/>
    <property type="molecule type" value="Genomic_DNA"/>
</dbReference>
<sequence>MQLDSVIAGQENDDEYVADALLAVKLNFVSSTDEIDKFPKYSPEFAYQHFGETEKIVGYKNLSVNVIYSDASLFLTSLVKYDGILNGNSAIQVFY</sequence>
<name>A0ACB1B8Z5_MELEN</name>
<organism evidence="1 2">
    <name type="scientific">Meloidogyne enterolobii</name>
    <name type="common">Root-knot nematode worm</name>
    <name type="synonym">Meloidogyne mayaguensis</name>
    <dbReference type="NCBI Taxonomy" id="390850"/>
    <lineage>
        <taxon>Eukaryota</taxon>
        <taxon>Metazoa</taxon>
        <taxon>Ecdysozoa</taxon>
        <taxon>Nematoda</taxon>
        <taxon>Chromadorea</taxon>
        <taxon>Rhabditida</taxon>
        <taxon>Tylenchina</taxon>
        <taxon>Tylenchomorpha</taxon>
        <taxon>Tylenchoidea</taxon>
        <taxon>Meloidogynidae</taxon>
        <taxon>Meloidogyninae</taxon>
        <taxon>Meloidogyne</taxon>
    </lineage>
</organism>
<evidence type="ECO:0000313" key="1">
    <source>
        <dbReference type="EMBL" id="CAK5128814.1"/>
    </source>
</evidence>
<accession>A0ACB1B8Z5</accession>
<comment type="caution">
    <text evidence="1">The sequence shown here is derived from an EMBL/GenBank/DDBJ whole genome shotgun (WGS) entry which is preliminary data.</text>
</comment>
<dbReference type="Proteomes" id="UP001497535">
    <property type="component" value="Unassembled WGS sequence"/>
</dbReference>
<evidence type="ECO:0000313" key="2">
    <source>
        <dbReference type="Proteomes" id="UP001497535"/>
    </source>
</evidence>
<proteinExistence type="predicted"/>
<reference evidence="1" key="1">
    <citation type="submission" date="2023-11" db="EMBL/GenBank/DDBJ databases">
        <authorList>
            <person name="Poullet M."/>
        </authorList>
    </citation>
    <scope>NUCLEOTIDE SEQUENCE</scope>
    <source>
        <strain evidence="1">E1834</strain>
    </source>
</reference>
<keyword evidence="2" id="KW-1185">Reference proteome</keyword>
<gene>
    <name evidence="1" type="ORF">MENTE1834_LOCUS48995</name>
</gene>